<protein>
    <submittedName>
        <fullName evidence="2">Uncharacterized protein</fullName>
    </submittedName>
</protein>
<name>A0A931G717_9MICC</name>
<comment type="caution">
    <text evidence="2">The sequence shown here is derived from an EMBL/GenBank/DDBJ whole genome shotgun (WGS) entry which is preliminary data.</text>
</comment>
<organism evidence="2 3">
    <name type="scientific">Arthrobacter terrae</name>
    <dbReference type="NCBI Taxonomy" id="2935737"/>
    <lineage>
        <taxon>Bacteria</taxon>
        <taxon>Bacillati</taxon>
        <taxon>Actinomycetota</taxon>
        <taxon>Actinomycetes</taxon>
        <taxon>Micrococcales</taxon>
        <taxon>Micrococcaceae</taxon>
        <taxon>Arthrobacter</taxon>
    </lineage>
</organism>
<sequence>MVTVAPERRIVKDGIHAAMMPSANPDDELAMHNRTDPYWDRLWAPGSQANWITGSISRHHRKEGISNGNAKLSLDPEEALRILTSNRGRIDRLAAWGVMDSWRTVSSEQLAAFTGCRYFLDPNYSTLAASFALDIIDIGTYPNKTRPSPGMNRNVIFRTSNSESFSKIIATTLTGPEWLSVTAGHPWSTGGQYDRHNILATELGLRVSEHLNVGAVLGEKLSSFDLLAGAGLGKKLASADSRRADGTIVRTDGMRIVFELTATASAAFENKVRRWAQVISERPLETSGLTVVFIAAPHPDRPRHTSTDPRHEIYRKMAAVLREFPGRGQDSPAARMGVAHWETWFPDRHLMSEEFFGLRADFAINDATGPDRWAARDLLGDYPFTPWHTFDATAVLENSKLLAATPHWMRKGDHTHLIGSPMDRAGVEVPHPAPAKPHLSKGRPLGAAVGNGGDAQLPARLRIHW</sequence>
<gene>
    <name evidence="2" type="ORF">IV500_05165</name>
</gene>
<reference evidence="2 3" key="1">
    <citation type="submission" date="2020-11" db="EMBL/GenBank/DDBJ databases">
        <title>Arthrobacter antarcticus sp. nov., isolated from Antarctic Soil.</title>
        <authorList>
            <person name="Li J."/>
        </authorList>
    </citation>
    <scope>NUCLEOTIDE SEQUENCE [LARGE SCALE GENOMIC DNA]</scope>
    <source>
        <strain evidence="2 3">Z1-20</strain>
    </source>
</reference>
<dbReference type="RefSeq" id="WP_196395745.1">
    <property type="nucleotide sequence ID" value="NZ_JADNYM010000005.1"/>
</dbReference>
<keyword evidence="3" id="KW-1185">Reference proteome</keyword>
<proteinExistence type="predicted"/>
<accession>A0A931G717</accession>
<evidence type="ECO:0000313" key="3">
    <source>
        <dbReference type="Proteomes" id="UP000655366"/>
    </source>
</evidence>
<evidence type="ECO:0000313" key="2">
    <source>
        <dbReference type="EMBL" id="MBG0738809.1"/>
    </source>
</evidence>
<dbReference type="Proteomes" id="UP000655366">
    <property type="component" value="Unassembled WGS sequence"/>
</dbReference>
<dbReference type="EMBL" id="JADNYM010000005">
    <property type="protein sequence ID" value="MBG0738809.1"/>
    <property type="molecule type" value="Genomic_DNA"/>
</dbReference>
<feature type="region of interest" description="Disordered" evidence="1">
    <location>
        <begin position="431"/>
        <end position="453"/>
    </location>
</feature>
<dbReference type="AlphaFoldDB" id="A0A931G717"/>
<evidence type="ECO:0000256" key="1">
    <source>
        <dbReference type="SAM" id="MobiDB-lite"/>
    </source>
</evidence>